<accession>A0A9D7E189</accession>
<protein>
    <submittedName>
        <fullName evidence="3">PRTRC system protein D</fullName>
    </submittedName>
</protein>
<dbReference type="NCBIfam" id="TIGR03739">
    <property type="entry name" value="PRTRC_D"/>
    <property type="match status" value="1"/>
</dbReference>
<dbReference type="InterPro" id="IPR049067">
    <property type="entry name" value="MreB-like_C"/>
</dbReference>
<dbReference type="EMBL" id="JADJEV010000004">
    <property type="protein sequence ID" value="MBK6974743.1"/>
    <property type="molecule type" value="Genomic_DNA"/>
</dbReference>
<dbReference type="InterPro" id="IPR040607">
    <property type="entry name" value="ALP_N"/>
</dbReference>
<dbReference type="InterPro" id="IPR043129">
    <property type="entry name" value="ATPase_NBD"/>
</dbReference>
<feature type="domain" description="Actin-like protein N-terminal" evidence="1">
    <location>
        <begin position="13"/>
        <end position="161"/>
    </location>
</feature>
<reference evidence="3" key="1">
    <citation type="submission" date="2020-10" db="EMBL/GenBank/DDBJ databases">
        <title>Connecting structure to function with the recovery of over 1000 high-quality activated sludge metagenome-assembled genomes encoding full-length rRNA genes using long-read sequencing.</title>
        <authorList>
            <person name="Singleton C.M."/>
            <person name="Petriglieri F."/>
            <person name="Kristensen J.M."/>
            <person name="Kirkegaard R.H."/>
            <person name="Michaelsen T.Y."/>
            <person name="Andersen M.H."/>
            <person name="Karst S.M."/>
            <person name="Dueholm M.S."/>
            <person name="Nielsen P.H."/>
            <person name="Albertsen M."/>
        </authorList>
    </citation>
    <scope>NUCLEOTIDE SEQUENCE</scope>
    <source>
        <strain evidence="3">Bjer_18-Q3-R1-45_BAT3C.347</strain>
    </source>
</reference>
<evidence type="ECO:0000259" key="1">
    <source>
        <dbReference type="Pfam" id="PF17989"/>
    </source>
</evidence>
<dbReference type="SUPFAM" id="SSF53067">
    <property type="entry name" value="Actin-like ATPase domain"/>
    <property type="match status" value="2"/>
</dbReference>
<evidence type="ECO:0000313" key="4">
    <source>
        <dbReference type="Proteomes" id="UP000807785"/>
    </source>
</evidence>
<dbReference type="AlphaFoldDB" id="A0A9D7E189"/>
<feature type="domain" description="Actin homologue MreB-like C-terminal" evidence="2">
    <location>
        <begin position="183"/>
        <end position="304"/>
    </location>
</feature>
<organism evidence="3 4">
    <name type="scientific">Candidatus Methylophosphatis roskildensis</name>
    <dbReference type="NCBI Taxonomy" id="2899263"/>
    <lineage>
        <taxon>Bacteria</taxon>
        <taxon>Pseudomonadati</taxon>
        <taxon>Pseudomonadota</taxon>
        <taxon>Betaproteobacteria</taxon>
        <taxon>Nitrosomonadales</taxon>
        <taxon>Sterolibacteriaceae</taxon>
        <taxon>Candidatus Methylophosphatis</taxon>
    </lineage>
</organism>
<dbReference type="Gene3D" id="3.30.420.40">
    <property type="match status" value="2"/>
</dbReference>
<dbReference type="Pfam" id="PF17989">
    <property type="entry name" value="ALP_N"/>
    <property type="match status" value="1"/>
</dbReference>
<dbReference type="Pfam" id="PF21522">
    <property type="entry name" value="MreB-like_C"/>
    <property type="match status" value="1"/>
</dbReference>
<gene>
    <name evidence="3" type="ORF">IPH26_18005</name>
</gene>
<comment type="caution">
    <text evidence="3">The sequence shown here is derived from an EMBL/GenBank/DDBJ whole genome shotgun (WGS) entry which is preliminary data.</text>
</comment>
<evidence type="ECO:0000313" key="3">
    <source>
        <dbReference type="EMBL" id="MBK6974743.1"/>
    </source>
</evidence>
<dbReference type="InterPro" id="IPR022389">
    <property type="entry name" value="PRTRC_protein-D"/>
</dbReference>
<dbReference type="Proteomes" id="UP000807785">
    <property type="component" value="Unassembled WGS sequence"/>
</dbReference>
<proteinExistence type="predicted"/>
<sequence length="351" mass="38722">MAHNGTSDAIAGAIDVGYGNTKYTFRDAQGNVRCGIFPSITNWSAADQSKAVIGDRRETVVLRVGRMYHEVGPDIAAARGRYRASNMHDGYVETPEYQALVKGALHYIGEDRLDVLVLGLPVRHLIAKRASLERAWEGEHELANGKTVIVDKVRVFAQPQGALACFSATTGNKSVTRGDLNLVIDPGQRTFDWLVSRGMTLIQQQSSSTDRGMFDIVRTIAEMISTDLGEDYQDFEAIDRAIRSGKPMTLSQQPYDIKRFKPIVEQVTREAVARLLENVRDVASIQNILLVGGAAKVFKPAVKEAFRKHRITDIDEPVFANVRGFQVIADELLARRRSHSAPAQPVHVGAV</sequence>
<name>A0A9D7E189_9PROT</name>
<evidence type="ECO:0000259" key="2">
    <source>
        <dbReference type="Pfam" id="PF21522"/>
    </source>
</evidence>